<protein>
    <submittedName>
        <fullName evidence="1">ABC-type transporter, periplasmic component</fullName>
    </submittedName>
</protein>
<keyword evidence="2" id="KW-1185">Reference proteome</keyword>
<gene>
    <name evidence="1" type="ORF">MED92_06348</name>
</gene>
<proteinExistence type="predicted"/>
<dbReference type="RefSeq" id="WP_007021735.1">
    <property type="nucleotide sequence ID" value="NZ_CH724126.1"/>
</dbReference>
<name>A0A7U8C704_NEPCE</name>
<accession>A0A7U8C704</accession>
<organism evidence="1 2">
    <name type="scientific">Neptuniibacter caesariensis</name>
    <dbReference type="NCBI Taxonomy" id="207954"/>
    <lineage>
        <taxon>Bacteria</taxon>
        <taxon>Pseudomonadati</taxon>
        <taxon>Pseudomonadota</taxon>
        <taxon>Gammaproteobacteria</taxon>
        <taxon>Oceanospirillales</taxon>
        <taxon>Oceanospirillaceae</taxon>
        <taxon>Neptuniibacter</taxon>
    </lineage>
</organism>
<evidence type="ECO:0000313" key="2">
    <source>
        <dbReference type="Proteomes" id="UP000002171"/>
    </source>
</evidence>
<reference evidence="1 2" key="1">
    <citation type="submission" date="2006-02" db="EMBL/GenBank/DDBJ databases">
        <authorList>
            <person name="Pinhassi J."/>
            <person name="Pedros-Alio C."/>
            <person name="Ferriera S."/>
            <person name="Johnson J."/>
            <person name="Kravitz S."/>
            <person name="Halpern A."/>
            <person name="Remington K."/>
            <person name="Beeson K."/>
            <person name="Tran B."/>
            <person name="Rogers Y.-H."/>
            <person name="Friedman R."/>
            <person name="Venter J.C."/>
        </authorList>
    </citation>
    <scope>NUCLEOTIDE SEQUENCE [LARGE SCALE GENOMIC DNA]</scope>
    <source>
        <strain evidence="1 2">MED92</strain>
    </source>
</reference>
<dbReference type="OrthoDB" id="5296159at2"/>
<evidence type="ECO:0000313" key="1">
    <source>
        <dbReference type="EMBL" id="EAR62717.1"/>
    </source>
</evidence>
<dbReference type="SUPFAM" id="SSF53850">
    <property type="entry name" value="Periplasmic binding protein-like II"/>
    <property type="match status" value="1"/>
</dbReference>
<dbReference type="EMBL" id="AAOW01000002">
    <property type="protein sequence ID" value="EAR62717.1"/>
    <property type="molecule type" value="Genomic_DNA"/>
</dbReference>
<comment type="caution">
    <text evidence="1">The sequence shown here is derived from an EMBL/GenBank/DDBJ whole genome shotgun (WGS) entry which is preliminary data.</text>
</comment>
<dbReference type="AlphaFoldDB" id="A0A7U8C704"/>
<sequence length="227" mass="26112">MKSIGVVLLSFALFLNPLAWGGETWKIASLNWEPYSSDRMTTQGNAIQKLRHLLKQKDIELIVDFYPWERAQEIAKDPQYIGYFPAWPEEVKEGFTASAKIDWSWIAVLRKRSTMLEYSNARQLFAFYRGGLISTYSYPTLIADQAKAQRHRTTLVANELALLKALMADQIDFAVTDPYVMTYLADKLGVDEIEVDKVLMRKALVLAIRNDEHASERLQLLRDLLNH</sequence>
<dbReference type="Proteomes" id="UP000002171">
    <property type="component" value="Unassembled WGS sequence"/>
</dbReference>